<dbReference type="RefSeq" id="WP_128684885.1">
    <property type="nucleotide sequence ID" value="NZ_CP029684.2"/>
</dbReference>
<dbReference type="InterPro" id="IPR051819">
    <property type="entry name" value="PTS_sugar-specific_EIIB"/>
</dbReference>
<keyword evidence="1" id="KW-0813">Transport</keyword>
<dbReference type="Proteomes" id="UP001167919">
    <property type="component" value="Unassembled WGS sequence"/>
</dbReference>
<dbReference type="GO" id="GO:0009401">
    <property type="term" value="P:phosphoenolpyruvate-dependent sugar phosphotransferase system"/>
    <property type="evidence" value="ECO:0007669"/>
    <property type="project" value="UniProtKB-KW"/>
</dbReference>
<dbReference type="GO" id="GO:0008982">
    <property type="term" value="F:protein-N(PI)-phosphohistidine-sugar phosphotransferase activity"/>
    <property type="evidence" value="ECO:0007669"/>
    <property type="project" value="InterPro"/>
</dbReference>
<dbReference type="EMBL" id="SDWY01000001">
    <property type="protein sequence ID" value="MDN6899936.1"/>
    <property type="molecule type" value="Genomic_DNA"/>
</dbReference>
<feature type="modified residue" description="Phosphocysteine; by EIIA" evidence="7">
    <location>
        <position position="10"/>
    </location>
</feature>
<reference evidence="9" key="2">
    <citation type="submission" date="2019-01" db="EMBL/GenBank/DDBJ databases">
        <title>Oenococcus sicerae UCMA17102.</title>
        <authorList>
            <person name="Cousin F.J."/>
            <person name="Le Guellec R."/>
            <person name="Cretenet M."/>
        </authorList>
    </citation>
    <scope>NUCLEOTIDE SEQUENCE</scope>
    <source>
        <strain evidence="9">UCMA17102</strain>
    </source>
</reference>
<reference evidence="10" key="3">
    <citation type="submission" date="2020-01" db="EMBL/GenBank/DDBJ databases">
        <authorList>
            <person name="Cousin F.J."/>
            <person name="Le Guellec R."/>
            <person name="Cretenet M."/>
        </authorList>
    </citation>
    <scope>NUCLEOTIDE SEQUENCE</scope>
    <source>
        <strain evidence="10">UCMA 15228</strain>
    </source>
</reference>
<accession>A0AAJ1RDI8</accession>
<dbReference type="GO" id="GO:0016301">
    <property type="term" value="F:kinase activity"/>
    <property type="evidence" value="ECO:0007669"/>
    <property type="project" value="UniProtKB-KW"/>
</dbReference>
<feature type="domain" description="PTS EIIB type-3" evidence="8">
    <location>
        <begin position="3"/>
        <end position="102"/>
    </location>
</feature>
<evidence type="ECO:0000256" key="2">
    <source>
        <dbReference type="ARBA" id="ARBA00022553"/>
    </source>
</evidence>
<proteinExistence type="predicted"/>
<protein>
    <submittedName>
        <fullName evidence="9">PTS sugar transporter subunit IIB</fullName>
    </submittedName>
</protein>
<evidence type="ECO:0000256" key="5">
    <source>
        <dbReference type="ARBA" id="ARBA00022683"/>
    </source>
</evidence>
<dbReference type="Pfam" id="PF02302">
    <property type="entry name" value="PTS_IIB"/>
    <property type="match status" value="1"/>
</dbReference>
<dbReference type="PANTHER" id="PTHR34581">
    <property type="entry name" value="PTS SYSTEM N,N'-DIACETYLCHITOBIOSE-SPECIFIC EIIB COMPONENT"/>
    <property type="match status" value="1"/>
</dbReference>
<keyword evidence="11" id="KW-1185">Reference proteome</keyword>
<name>A0AAJ1RDI8_9LACO</name>
<evidence type="ECO:0000256" key="4">
    <source>
        <dbReference type="ARBA" id="ARBA00022679"/>
    </source>
</evidence>
<evidence type="ECO:0000256" key="7">
    <source>
        <dbReference type="PROSITE-ProRule" id="PRU00423"/>
    </source>
</evidence>
<dbReference type="Gene3D" id="3.40.50.2300">
    <property type="match status" value="1"/>
</dbReference>
<gene>
    <name evidence="10" type="ORF">DLJ48_00310</name>
    <name evidence="9" type="ORF">EVC35_02800</name>
</gene>
<dbReference type="Proteomes" id="UP000286907">
    <property type="component" value="Chromosome"/>
</dbReference>
<evidence type="ECO:0000256" key="3">
    <source>
        <dbReference type="ARBA" id="ARBA00022597"/>
    </source>
</evidence>
<dbReference type="EMBL" id="CP029684">
    <property type="protein sequence ID" value="QAS69086.1"/>
    <property type="molecule type" value="Genomic_DNA"/>
</dbReference>
<dbReference type="SUPFAM" id="SSF52794">
    <property type="entry name" value="PTS system IIB component-like"/>
    <property type="match status" value="1"/>
</dbReference>
<keyword evidence="3 9" id="KW-0762">Sugar transport</keyword>
<reference evidence="10 11" key="1">
    <citation type="journal article" date="2019" name="Syst. Appl. Microbiol.">
        <title>Oenococcus sicerae sp. nov., isolated from French cider.</title>
        <authorList>
            <person name="Cousin F.J."/>
            <person name="Le Guellec R."/>
            <person name="Chagnot C."/>
            <person name="Goux D."/>
            <person name="Dalmasso M."/>
            <person name="Laplace J.M."/>
            <person name="Cretenet M."/>
        </authorList>
    </citation>
    <scope>NUCLEOTIDE SEQUENCE [LARGE SCALE GENOMIC DNA]</scope>
    <source>
        <strain evidence="10 11">UCMA 15228</strain>
    </source>
</reference>
<dbReference type="PANTHER" id="PTHR34581:SF2">
    <property type="entry name" value="PTS SYSTEM N,N'-DIACETYLCHITOBIOSE-SPECIFIC EIIB COMPONENT"/>
    <property type="match status" value="1"/>
</dbReference>
<dbReference type="AlphaFoldDB" id="A0AAJ1RDI8"/>
<dbReference type="InterPro" id="IPR013012">
    <property type="entry name" value="PTS_EIIB_3"/>
</dbReference>
<keyword evidence="6" id="KW-0418">Kinase</keyword>
<organism evidence="9 12">
    <name type="scientific">Oenococcus sicerae</name>
    <dbReference type="NCBI Taxonomy" id="2203724"/>
    <lineage>
        <taxon>Bacteria</taxon>
        <taxon>Bacillati</taxon>
        <taxon>Bacillota</taxon>
        <taxon>Bacilli</taxon>
        <taxon>Lactobacillales</taxon>
        <taxon>Lactobacillaceae</taxon>
        <taxon>Oenococcus</taxon>
    </lineage>
</organism>
<sequence>MTTKKIMLVCSAGMSTSLLVKKMQESAVAIGEEVSIFATSASDAQNKLDSEHPNILMLGPQVKYLLSDFQRRLTIPVEVINMQDYGLMNGKNVLTQALKDIG</sequence>
<evidence type="ECO:0000256" key="1">
    <source>
        <dbReference type="ARBA" id="ARBA00022448"/>
    </source>
</evidence>
<evidence type="ECO:0000313" key="9">
    <source>
        <dbReference type="EMBL" id="MDN6899936.1"/>
    </source>
</evidence>
<keyword evidence="2" id="KW-0597">Phosphoprotein</keyword>
<evidence type="ECO:0000313" key="11">
    <source>
        <dbReference type="Proteomes" id="UP000286907"/>
    </source>
</evidence>
<dbReference type="PROSITE" id="PS51100">
    <property type="entry name" value="PTS_EIIB_TYPE_3"/>
    <property type="match status" value="1"/>
</dbReference>
<keyword evidence="5" id="KW-0598">Phosphotransferase system</keyword>
<dbReference type="InterPro" id="IPR003501">
    <property type="entry name" value="PTS_EIIB_2/3"/>
</dbReference>
<evidence type="ECO:0000256" key="6">
    <source>
        <dbReference type="ARBA" id="ARBA00022777"/>
    </source>
</evidence>
<evidence type="ECO:0000313" key="12">
    <source>
        <dbReference type="Proteomes" id="UP001167919"/>
    </source>
</evidence>
<dbReference type="InterPro" id="IPR036095">
    <property type="entry name" value="PTS_EIIB-like_sf"/>
</dbReference>
<dbReference type="CDD" id="cd05564">
    <property type="entry name" value="PTS_IIB_chitobiose_lichenan"/>
    <property type="match status" value="1"/>
</dbReference>
<evidence type="ECO:0000313" key="10">
    <source>
        <dbReference type="EMBL" id="QAS69086.1"/>
    </source>
</evidence>
<keyword evidence="4" id="KW-0808">Transferase</keyword>
<evidence type="ECO:0000259" key="8">
    <source>
        <dbReference type="PROSITE" id="PS51100"/>
    </source>
</evidence>